<name>A0ABP9RNS2_9ACTN</name>
<proteinExistence type="predicted"/>
<protein>
    <submittedName>
        <fullName evidence="3">Nicotinamidase</fullName>
    </submittedName>
</protein>
<dbReference type="InterPro" id="IPR050272">
    <property type="entry name" value="Isochorismatase-like_hydrls"/>
</dbReference>
<dbReference type="Proteomes" id="UP001501570">
    <property type="component" value="Unassembled WGS sequence"/>
</dbReference>
<dbReference type="EMBL" id="BAABJQ010000005">
    <property type="protein sequence ID" value="GAA5182725.1"/>
    <property type="molecule type" value="Genomic_DNA"/>
</dbReference>
<gene>
    <name evidence="3" type="ORF">GCM10023322_20270</name>
</gene>
<evidence type="ECO:0000259" key="2">
    <source>
        <dbReference type="Pfam" id="PF00857"/>
    </source>
</evidence>
<dbReference type="PANTHER" id="PTHR43540">
    <property type="entry name" value="PEROXYUREIDOACRYLATE/UREIDOACRYLATE AMIDOHYDROLASE-RELATED"/>
    <property type="match status" value="1"/>
</dbReference>
<dbReference type="InterPro" id="IPR036380">
    <property type="entry name" value="Isochorismatase-like_sf"/>
</dbReference>
<accession>A0ABP9RNS2</accession>
<feature type="domain" description="Isochorismatase-like" evidence="2">
    <location>
        <begin position="1"/>
        <end position="158"/>
    </location>
</feature>
<dbReference type="Pfam" id="PF00857">
    <property type="entry name" value="Isochorismatase"/>
    <property type="match status" value="1"/>
</dbReference>
<dbReference type="SUPFAM" id="SSF52499">
    <property type="entry name" value="Isochorismatase-like hydrolases"/>
    <property type="match status" value="1"/>
</dbReference>
<reference evidence="4" key="1">
    <citation type="journal article" date="2019" name="Int. J. Syst. Evol. Microbiol.">
        <title>The Global Catalogue of Microorganisms (GCM) 10K type strain sequencing project: providing services to taxonomists for standard genome sequencing and annotation.</title>
        <authorList>
            <consortium name="The Broad Institute Genomics Platform"/>
            <consortium name="The Broad Institute Genome Sequencing Center for Infectious Disease"/>
            <person name="Wu L."/>
            <person name="Ma J."/>
        </authorList>
    </citation>
    <scope>NUCLEOTIDE SEQUENCE [LARGE SCALE GENOMIC DNA]</scope>
    <source>
        <strain evidence="4">JCM 18304</strain>
    </source>
</reference>
<evidence type="ECO:0000256" key="1">
    <source>
        <dbReference type="ARBA" id="ARBA00022801"/>
    </source>
</evidence>
<keyword evidence="4" id="KW-1185">Reference proteome</keyword>
<comment type="caution">
    <text evidence="3">The sequence shown here is derived from an EMBL/GenBank/DDBJ whole genome shotgun (WGS) entry which is preliminary data.</text>
</comment>
<dbReference type="Gene3D" id="3.40.50.850">
    <property type="entry name" value="Isochorismatase-like"/>
    <property type="match status" value="1"/>
</dbReference>
<evidence type="ECO:0000313" key="3">
    <source>
        <dbReference type="EMBL" id="GAA5182725.1"/>
    </source>
</evidence>
<organism evidence="3 4">
    <name type="scientific">Rugosimonospora acidiphila</name>
    <dbReference type="NCBI Taxonomy" id="556531"/>
    <lineage>
        <taxon>Bacteria</taxon>
        <taxon>Bacillati</taxon>
        <taxon>Actinomycetota</taxon>
        <taxon>Actinomycetes</taxon>
        <taxon>Micromonosporales</taxon>
        <taxon>Micromonosporaceae</taxon>
        <taxon>Rugosimonospora</taxon>
    </lineage>
</organism>
<evidence type="ECO:0000313" key="4">
    <source>
        <dbReference type="Proteomes" id="UP001501570"/>
    </source>
</evidence>
<keyword evidence="1" id="KW-0378">Hydrolase</keyword>
<sequence>MIDVQRDMLEPPLPVPSARQVGAAIRDVLDRARQAGAQVVHVRNNGGADDPDAPDSLGWELVHEVRDGEHLIDKSVPDSFDGTGLDKILPDGAPLILVGMQSDYCVRATALAALSRGHQVTLVRDAHATYDDEVPAAQASRRVEDELRAAGAMVIGSEDVRFD</sequence>
<dbReference type="InterPro" id="IPR000868">
    <property type="entry name" value="Isochorismatase-like_dom"/>
</dbReference>